<evidence type="ECO:0000313" key="2">
    <source>
        <dbReference type="Proteomes" id="UP000823775"/>
    </source>
</evidence>
<reference evidence="1 2" key="1">
    <citation type="journal article" date="2021" name="BMC Genomics">
        <title>Datura genome reveals duplications of psychoactive alkaloid biosynthetic genes and high mutation rate following tissue culture.</title>
        <authorList>
            <person name="Rajewski A."/>
            <person name="Carter-House D."/>
            <person name="Stajich J."/>
            <person name="Litt A."/>
        </authorList>
    </citation>
    <scope>NUCLEOTIDE SEQUENCE [LARGE SCALE GENOMIC DNA]</scope>
    <source>
        <strain evidence="1">AR-01</strain>
    </source>
</reference>
<gene>
    <name evidence="1" type="ORF">HAX54_047052</name>
</gene>
<dbReference type="EMBL" id="JACEIK010007520">
    <property type="protein sequence ID" value="MCE3050360.1"/>
    <property type="molecule type" value="Genomic_DNA"/>
</dbReference>
<protein>
    <submittedName>
        <fullName evidence="1">Uncharacterized protein</fullName>
    </submittedName>
</protein>
<evidence type="ECO:0000313" key="1">
    <source>
        <dbReference type="EMBL" id="MCE3050360.1"/>
    </source>
</evidence>
<organism evidence="1 2">
    <name type="scientific">Datura stramonium</name>
    <name type="common">Jimsonweed</name>
    <name type="synonym">Common thornapple</name>
    <dbReference type="NCBI Taxonomy" id="4076"/>
    <lineage>
        <taxon>Eukaryota</taxon>
        <taxon>Viridiplantae</taxon>
        <taxon>Streptophyta</taxon>
        <taxon>Embryophyta</taxon>
        <taxon>Tracheophyta</taxon>
        <taxon>Spermatophyta</taxon>
        <taxon>Magnoliopsida</taxon>
        <taxon>eudicotyledons</taxon>
        <taxon>Gunneridae</taxon>
        <taxon>Pentapetalae</taxon>
        <taxon>asterids</taxon>
        <taxon>lamiids</taxon>
        <taxon>Solanales</taxon>
        <taxon>Solanaceae</taxon>
        <taxon>Solanoideae</taxon>
        <taxon>Datureae</taxon>
        <taxon>Datura</taxon>
    </lineage>
</organism>
<name>A0ABS8WLH1_DATST</name>
<dbReference type="Proteomes" id="UP000823775">
    <property type="component" value="Unassembled WGS sequence"/>
</dbReference>
<proteinExistence type="predicted"/>
<comment type="caution">
    <text evidence="1">The sequence shown here is derived from an EMBL/GenBank/DDBJ whole genome shotgun (WGS) entry which is preliminary data.</text>
</comment>
<accession>A0ABS8WLH1</accession>
<sequence>MYVHAMGRLGVSRGSLSCVSTGAYIRVVTVMPTQAQGKLVRAQDIKWLCGPLYIFSVSLPKPHPYCWGGARPPNRTWDEFLPHTSRAEDGRKLYSRLRLTIAL</sequence>
<keyword evidence="2" id="KW-1185">Reference proteome</keyword>